<proteinExistence type="predicted"/>
<dbReference type="Proteomes" id="UP000261360">
    <property type="component" value="Unplaced"/>
</dbReference>
<dbReference type="InterPro" id="IPR024079">
    <property type="entry name" value="MetalloPept_cat_dom_sf"/>
</dbReference>
<keyword evidence="6" id="KW-1185">Reference proteome</keyword>
<dbReference type="GO" id="GO:0004222">
    <property type="term" value="F:metalloendopeptidase activity"/>
    <property type="evidence" value="ECO:0007669"/>
    <property type="project" value="InterPro"/>
</dbReference>
<dbReference type="GeneTree" id="ENSGT00940000156889"/>
<dbReference type="GO" id="GO:0006508">
    <property type="term" value="P:proteolysis"/>
    <property type="evidence" value="ECO:0007669"/>
    <property type="project" value="InterPro"/>
</dbReference>
<evidence type="ECO:0000256" key="2">
    <source>
        <dbReference type="PROSITE-ProRule" id="PRU00276"/>
    </source>
</evidence>
<dbReference type="Ensembl" id="ENSSLDT00000003402.1">
    <property type="protein sequence ID" value="ENSSLDP00000003290.1"/>
    <property type="gene ID" value="ENSSLDG00000002591.1"/>
</dbReference>
<dbReference type="GO" id="GO:0098839">
    <property type="term" value="C:postsynaptic density membrane"/>
    <property type="evidence" value="ECO:0007669"/>
    <property type="project" value="TreeGrafter"/>
</dbReference>
<dbReference type="AlphaFoldDB" id="A0A3B4WH83"/>
<keyword evidence="1" id="KW-1015">Disulfide bond</keyword>
<keyword evidence="3" id="KW-0812">Transmembrane</keyword>
<evidence type="ECO:0000256" key="3">
    <source>
        <dbReference type="SAM" id="Phobius"/>
    </source>
</evidence>
<name>A0A3B4WH83_SERLL</name>
<evidence type="ECO:0000256" key="1">
    <source>
        <dbReference type="ARBA" id="ARBA00023157"/>
    </source>
</evidence>
<feature type="transmembrane region" description="Helical" evidence="3">
    <location>
        <begin position="23"/>
        <end position="45"/>
    </location>
</feature>
<dbReference type="PROSITE" id="PS50215">
    <property type="entry name" value="ADAM_MEPRO"/>
    <property type="match status" value="1"/>
</dbReference>
<protein>
    <recommendedName>
        <fullName evidence="4">Peptidase M12B domain-containing protein</fullName>
    </recommendedName>
</protein>
<keyword evidence="3" id="KW-1133">Transmembrane helix</keyword>
<dbReference type="PANTHER" id="PTHR11905:SF14">
    <property type="entry name" value="DISINTEGRIN AND METALLOPROTEINASE DOMAIN-CONTAINING PROTEIN 22"/>
    <property type="match status" value="1"/>
</dbReference>
<evidence type="ECO:0000313" key="6">
    <source>
        <dbReference type="Proteomes" id="UP000261360"/>
    </source>
</evidence>
<keyword evidence="3" id="KW-0472">Membrane</keyword>
<feature type="domain" description="Peptidase M12B" evidence="4">
    <location>
        <begin position="34"/>
        <end position="175"/>
    </location>
</feature>
<evidence type="ECO:0000313" key="5">
    <source>
        <dbReference type="Ensembl" id="ENSSLDP00000003290.1"/>
    </source>
</evidence>
<evidence type="ECO:0000259" key="4">
    <source>
        <dbReference type="PROSITE" id="PS50215"/>
    </source>
</evidence>
<dbReference type="STRING" id="1841481.ENSSLDP00000003290"/>
<dbReference type="Pfam" id="PF01421">
    <property type="entry name" value="Reprolysin"/>
    <property type="match status" value="1"/>
</dbReference>
<accession>A0A3B4WH83</accession>
<dbReference type="Gene3D" id="3.40.390.10">
    <property type="entry name" value="Collagenase (Catalytic Domain)"/>
    <property type="match status" value="1"/>
</dbReference>
<dbReference type="InterPro" id="IPR034027">
    <property type="entry name" value="Reprolysin_adamalysin"/>
</dbReference>
<dbReference type="CDD" id="cd04269">
    <property type="entry name" value="ZnMc_adamalysin_II_like"/>
    <property type="match status" value="1"/>
</dbReference>
<reference evidence="5" key="1">
    <citation type="submission" date="2025-08" db="UniProtKB">
        <authorList>
            <consortium name="Ensembl"/>
        </authorList>
    </citation>
    <scope>IDENTIFICATION</scope>
</reference>
<reference evidence="5" key="2">
    <citation type="submission" date="2025-09" db="UniProtKB">
        <authorList>
            <consortium name="Ensembl"/>
        </authorList>
    </citation>
    <scope>IDENTIFICATION</scope>
</reference>
<dbReference type="InterPro" id="IPR001590">
    <property type="entry name" value="Peptidase_M12B"/>
</dbReference>
<organism evidence="5 6">
    <name type="scientific">Seriola lalandi dorsalis</name>
    <dbReference type="NCBI Taxonomy" id="1841481"/>
    <lineage>
        <taxon>Eukaryota</taxon>
        <taxon>Metazoa</taxon>
        <taxon>Chordata</taxon>
        <taxon>Craniata</taxon>
        <taxon>Vertebrata</taxon>
        <taxon>Euteleostomi</taxon>
        <taxon>Actinopterygii</taxon>
        <taxon>Neopterygii</taxon>
        <taxon>Teleostei</taxon>
        <taxon>Neoteleostei</taxon>
        <taxon>Acanthomorphata</taxon>
        <taxon>Carangaria</taxon>
        <taxon>Carangiformes</taxon>
        <taxon>Carangidae</taxon>
        <taxon>Seriola</taxon>
    </lineage>
</organism>
<dbReference type="SUPFAM" id="SSF55486">
    <property type="entry name" value="Metalloproteases ('zincins'), catalytic domain"/>
    <property type="match status" value="1"/>
</dbReference>
<dbReference type="PANTHER" id="PTHR11905">
    <property type="entry name" value="ADAM A DISINTEGRIN AND METALLOPROTEASE DOMAIN"/>
    <property type="match status" value="1"/>
</dbReference>
<comment type="caution">
    <text evidence="2">Lacks conserved residue(s) required for the propagation of feature annotation.</text>
</comment>
<sequence length="175" mass="19631">MSSPPVFVWPGTPIDFHLIKANIIIYHPIFSCVVLQTVALVDFIFKEQLNTRIVLVAMETWSADNKFNIDDDPMVTLREFMKYRKDFIKEKCDSVHLFSGTRFHSSWGGASYMGGVCSLTKGGGVNEYGKTDEMAITLAQSLGQNIGIFSDKKRILNGECKCDDRWSGCIMDDVG</sequence>